<keyword evidence="3" id="KW-1185">Reference proteome</keyword>
<sequence length="285" mass="30307">MTVQVQGDVVAFFDFTDQLIRRPRRQDTGHVLDGDGVDAGLQQLFGEVEPGLQGVRRAGGVRKRALGVGAVAADRLQGGFHVARVVHGVEDAEDVHAVFDGAFDKALHHVVGVVAVAEQVLAAEQHLQRGLRHRLFELAQADPRVLAEKADAGVKGGAAPALQRAVADVVERSGNGQHIVETQTGGEQGLVGVAQDDIGNSNGHEFLHELRVKTAMVVNGGDNRRLQAGEVVGGRDGGRRRAGRGRRLGKQAVDGEGHSPDGKDEQQQENQHKAHAETHQGEAFA</sequence>
<name>A0ABY6XBT7_9ENTR</name>
<comment type="caution">
    <text evidence="2">The sequence shown here is derived from an EMBL/GenBank/DDBJ whole genome shotgun (WGS) entry which is preliminary data.</text>
</comment>
<evidence type="ECO:0000256" key="1">
    <source>
        <dbReference type="SAM" id="MobiDB-lite"/>
    </source>
</evidence>
<dbReference type="EMBL" id="UJYZ02000115">
    <property type="protein sequence ID" value="VVK33543.1"/>
    <property type="molecule type" value="Genomic_DNA"/>
</dbReference>
<accession>A0ABY6XBT7</accession>
<reference evidence="2 3" key="1">
    <citation type="submission" date="2019-09" db="EMBL/GenBank/DDBJ databases">
        <authorList>
            <consortium name="Pathogen Informatics"/>
        </authorList>
    </citation>
    <scope>NUCLEOTIDE SEQUENCE [LARGE SCALE GENOMIC DNA]</scope>
    <source>
        <strain evidence="2 3">EuSCAPE_IL010</strain>
    </source>
</reference>
<feature type="compositionally biased region" description="Basic and acidic residues" evidence="1">
    <location>
        <begin position="253"/>
        <end position="285"/>
    </location>
</feature>
<organism evidence="2 3">
    <name type="scientific">Klebsiella quasivariicola</name>
    <dbReference type="NCBI Taxonomy" id="2026240"/>
    <lineage>
        <taxon>Bacteria</taxon>
        <taxon>Pseudomonadati</taxon>
        <taxon>Pseudomonadota</taxon>
        <taxon>Gammaproteobacteria</taxon>
        <taxon>Enterobacterales</taxon>
        <taxon>Enterobacteriaceae</taxon>
        <taxon>Klebsiella/Raoultella group</taxon>
        <taxon>Klebsiella</taxon>
        <taxon>Klebsiella pneumoniae complex</taxon>
    </lineage>
</organism>
<feature type="compositionally biased region" description="Basic residues" evidence="1">
    <location>
        <begin position="238"/>
        <end position="249"/>
    </location>
</feature>
<evidence type="ECO:0000313" key="3">
    <source>
        <dbReference type="Proteomes" id="UP000259400"/>
    </source>
</evidence>
<dbReference type="Proteomes" id="UP000259400">
    <property type="component" value="Unassembled WGS sequence"/>
</dbReference>
<proteinExistence type="predicted"/>
<feature type="region of interest" description="Disordered" evidence="1">
    <location>
        <begin position="228"/>
        <end position="285"/>
    </location>
</feature>
<evidence type="ECO:0000313" key="2">
    <source>
        <dbReference type="EMBL" id="VVK33543.1"/>
    </source>
</evidence>
<protein>
    <submittedName>
        <fullName evidence="2">Uncharacterized protein</fullName>
    </submittedName>
</protein>
<gene>
    <name evidence="2" type="ORF">SAMEA3538468_05807</name>
</gene>